<keyword evidence="6" id="KW-1185">Reference proteome</keyword>
<sequence>MALAADLALAVAAANEAGAMAMRFYGQELDVSNKSPNDPVSNVDIAIDAFLKAQLREARPNYGWLSEESVDDHSRHSARFCWVVDPIDGTRAFIKAKPHFTICIGLLDHNVPVLGVVFNPATGEMFEAIQGGGARLNGVEIAPSTCDAIEGCAMLGDPAMFRHPAWQPPWPQMDVVSRNSIAYRMCLVACGQYDAAIALSAKQDWDLVAASVIVDEAGAIATTHEGAALMYNQPNPRQISLVVAGRGLHSLLIGRVHHVKLA</sequence>
<dbReference type="EMBL" id="BPFZ01000011">
    <property type="protein sequence ID" value="GIU67590.1"/>
    <property type="molecule type" value="Genomic_DNA"/>
</dbReference>
<dbReference type="Gene3D" id="3.40.190.80">
    <property type="match status" value="1"/>
</dbReference>
<keyword evidence="4" id="KW-0460">Magnesium</keyword>
<comment type="similarity">
    <text evidence="1">Belongs to the inositol monophosphatase superfamily.</text>
</comment>
<evidence type="ECO:0000313" key="6">
    <source>
        <dbReference type="Proteomes" id="UP001161064"/>
    </source>
</evidence>
<gene>
    <name evidence="5" type="ORF">PsB1_1744</name>
</gene>
<keyword evidence="3" id="KW-0378">Hydrolase</keyword>
<dbReference type="Pfam" id="PF00459">
    <property type="entry name" value="Inositol_P"/>
    <property type="match status" value="1"/>
</dbReference>
<dbReference type="PANTHER" id="PTHR20854">
    <property type="entry name" value="INOSITOL MONOPHOSPHATASE"/>
    <property type="match status" value="1"/>
</dbReference>
<evidence type="ECO:0000256" key="1">
    <source>
        <dbReference type="ARBA" id="ARBA00009759"/>
    </source>
</evidence>
<evidence type="ECO:0000313" key="5">
    <source>
        <dbReference type="EMBL" id="GIU67590.1"/>
    </source>
</evidence>
<reference evidence="5" key="1">
    <citation type="submission" date="2021-05" db="EMBL/GenBank/DDBJ databases">
        <authorList>
            <person name="Tanabe Y."/>
        </authorList>
    </citation>
    <scope>NUCLEOTIDE SEQUENCE</scope>
    <source>
        <strain evidence="5">BOTRYCO-1</strain>
    </source>
</reference>
<evidence type="ECO:0000256" key="3">
    <source>
        <dbReference type="ARBA" id="ARBA00022801"/>
    </source>
</evidence>
<dbReference type="PRINTS" id="PR00377">
    <property type="entry name" value="IMPHPHTASES"/>
</dbReference>
<dbReference type="InterPro" id="IPR020583">
    <property type="entry name" value="Inositol_monoP_metal-BS"/>
</dbReference>
<dbReference type="Gene3D" id="3.30.540.10">
    <property type="entry name" value="Fructose-1,6-Bisphosphatase, subunit A, domain 1"/>
    <property type="match status" value="1"/>
</dbReference>
<keyword evidence="2" id="KW-0479">Metal-binding</keyword>
<proteinExistence type="inferred from homology"/>
<dbReference type="PROSITE" id="PS00629">
    <property type="entry name" value="IMP_1"/>
    <property type="match status" value="1"/>
</dbReference>
<comment type="caution">
    <text evidence="5">The sequence shown here is derived from an EMBL/GenBank/DDBJ whole genome shotgun (WGS) entry which is preliminary data.</text>
</comment>
<dbReference type="RefSeq" id="WP_284360534.1">
    <property type="nucleotide sequence ID" value="NZ_BPFZ01000011.1"/>
</dbReference>
<protein>
    <submittedName>
        <fullName evidence="5">3'(2'),5'-bisphosphate nucleotidase CysQ</fullName>
    </submittedName>
</protein>
<dbReference type="CDD" id="cd01638">
    <property type="entry name" value="CysQ"/>
    <property type="match status" value="1"/>
</dbReference>
<dbReference type="SUPFAM" id="SSF56655">
    <property type="entry name" value="Carbohydrate phosphatase"/>
    <property type="match status" value="1"/>
</dbReference>
<evidence type="ECO:0000256" key="2">
    <source>
        <dbReference type="ARBA" id="ARBA00022723"/>
    </source>
</evidence>
<dbReference type="InterPro" id="IPR000760">
    <property type="entry name" value="Inositol_monophosphatase-like"/>
</dbReference>
<accession>A0ABQ4PWX7</accession>
<dbReference type="Proteomes" id="UP001161064">
    <property type="component" value="Unassembled WGS sequence"/>
</dbReference>
<reference evidence="5" key="2">
    <citation type="journal article" date="2023" name="ISME Commun">
        <title>Characterization of a bloom-associated alphaproteobacterial lineage, 'Candidatus Phycosocius': insights into freshwater algal-bacterial interactions.</title>
        <authorList>
            <person name="Tanabe Y."/>
            <person name="Yamaguchi H."/>
            <person name="Yoshida M."/>
            <person name="Kai A."/>
            <person name="Okazaki Y."/>
        </authorList>
    </citation>
    <scope>NUCLEOTIDE SEQUENCE</scope>
    <source>
        <strain evidence="5">BOTRYCO-1</strain>
    </source>
</reference>
<name>A0ABQ4PWX7_9PROT</name>
<dbReference type="PANTHER" id="PTHR20854:SF4">
    <property type="entry name" value="INOSITOL-1-MONOPHOSPHATASE-RELATED"/>
    <property type="match status" value="1"/>
</dbReference>
<evidence type="ECO:0000256" key="4">
    <source>
        <dbReference type="ARBA" id="ARBA00022842"/>
    </source>
</evidence>
<organism evidence="5 6">
    <name type="scientific">Candidatus Phycosocius spiralis</name>
    <dbReference type="NCBI Taxonomy" id="2815099"/>
    <lineage>
        <taxon>Bacteria</taxon>
        <taxon>Pseudomonadati</taxon>
        <taxon>Pseudomonadota</taxon>
        <taxon>Alphaproteobacteria</taxon>
        <taxon>Caulobacterales</taxon>
        <taxon>Caulobacterales incertae sedis</taxon>
        <taxon>Candidatus Phycosocius</taxon>
    </lineage>
</organism>